<proteinExistence type="predicted"/>
<evidence type="ECO:0000256" key="1">
    <source>
        <dbReference type="ARBA" id="ARBA00004123"/>
    </source>
</evidence>
<feature type="region of interest" description="Disordered" evidence="7">
    <location>
        <begin position="71"/>
        <end position="162"/>
    </location>
</feature>
<evidence type="ECO:0000313" key="9">
    <source>
        <dbReference type="Proteomes" id="UP001473302"/>
    </source>
</evidence>
<dbReference type="PANTHER" id="PTHR13278:SF0">
    <property type="entry name" value="ZINC FINGER PROTEIN 830"/>
    <property type="match status" value="1"/>
</dbReference>
<feature type="region of interest" description="Disordered" evidence="7">
    <location>
        <begin position="1"/>
        <end position="24"/>
    </location>
</feature>
<evidence type="ECO:0008006" key="10">
    <source>
        <dbReference type="Google" id="ProtNLM"/>
    </source>
</evidence>
<evidence type="ECO:0000313" key="8">
    <source>
        <dbReference type="EMBL" id="GAA5807426.1"/>
    </source>
</evidence>
<accession>A0ABP9YKP1</accession>
<evidence type="ECO:0000256" key="6">
    <source>
        <dbReference type="ARBA" id="ARBA00023242"/>
    </source>
</evidence>
<feature type="compositionally biased region" description="Acidic residues" evidence="7">
    <location>
        <begin position="135"/>
        <end position="147"/>
    </location>
</feature>
<dbReference type="SUPFAM" id="SSF57667">
    <property type="entry name" value="beta-beta-alpha zinc fingers"/>
    <property type="match status" value="1"/>
</dbReference>
<evidence type="ECO:0000256" key="2">
    <source>
        <dbReference type="ARBA" id="ARBA00022723"/>
    </source>
</evidence>
<evidence type="ECO:0000256" key="4">
    <source>
        <dbReference type="ARBA" id="ARBA00022833"/>
    </source>
</evidence>
<reference evidence="8 9" key="1">
    <citation type="submission" date="2024-04" db="EMBL/GenBank/DDBJ databases">
        <title>genome sequences of Mucor flavus KT1a and Helicostylum pulchrum KT1b strains isolated from the surface of a dry-aged beef.</title>
        <authorList>
            <person name="Toyotome T."/>
            <person name="Hosono M."/>
            <person name="Torimaru M."/>
            <person name="Fukuda K."/>
            <person name="Mikami N."/>
        </authorList>
    </citation>
    <scope>NUCLEOTIDE SEQUENCE [LARGE SCALE GENOMIC DNA]</scope>
    <source>
        <strain evidence="8 9">KT1a</strain>
    </source>
</reference>
<gene>
    <name evidence="8" type="ORF">MFLAVUS_000787</name>
</gene>
<feature type="compositionally biased region" description="Acidic residues" evidence="7">
    <location>
        <begin position="103"/>
        <end position="123"/>
    </location>
</feature>
<evidence type="ECO:0000256" key="7">
    <source>
        <dbReference type="SAM" id="MobiDB-lite"/>
    </source>
</evidence>
<feature type="compositionally biased region" description="Polar residues" evidence="7">
    <location>
        <begin position="235"/>
        <end position="257"/>
    </location>
</feature>
<feature type="compositionally biased region" description="Acidic residues" evidence="7">
    <location>
        <begin position="271"/>
        <end position="286"/>
    </location>
</feature>
<keyword evidence="2" id="KW-0479">Metal-binding</keyword>
<feature type="region of interest" description="Disordered" evidence="7">
    <location>
        <begin position="233"/>
        <end position="292"/>
    </location>
</feature>
<keyword evidence="6" id="KW-0539">Nucleus</keyword>
<keyword evidence="3" id="KW-0863">Zinc-finger</keyword>
<name>A0ABP9YKP1_9FUNG</name>
<dbReference type="PANTHER" id="PTHR13278">
    <property type="entry name" value="ZINC FINGER PROTEIN 830"/>
    <property type="match status" value="1"/>
</dbReference>
<comment type="subcellular location">
    <subcellularLocation>
        <location evidence="1">Nucleus</location>
    </subcellularLocation>
</comment>
<dbReference type="InterPro" id="IPR036236">
    <property type="entry name" value="Znf_C2H2_sf"/>
</dbReference>
<dbReference type="EMBL" id="BAABUK010000002">
    <property type="protein sequence ID" value="GAA5807426.1"/>
    <property type="molecule type" value="Genomic_DNA"/>
</dbReference>
<keyword evidence="4" id="KW-0862">Zinc</keyword>
<organism evidence="8 9">
    <name type="scientific">Mucor flavus</name>
    <dbReference type="NCBI Taxonomy" id="439312"/>
    <lineage>
        <taxon>Eukaryota</taxon>
        <taxon>Fungi</taxon>
        <taxon>Fungi incertae sedis</taxon>
        <taxon>Mucoromycota</taxon>
        <taxon>Mucoromycotina</taxon>
        <taxon>Mucoromycetes</taxon>
        <taxon>Mucorales</taxon>
        <taxon>Mucorineae</taxon>
        <taxon>Mucoraceae</taxon>
        <taxon>Mucor</taxon>
    </lineage>
</organism>
<protein>
    <recommendedName>
        <fullName evidence="10">Coiled-coil domain-containing protein 16</fullName>
    </recommendedName>
</protein>
<keyword evidence="9" id="KW-1185">Reference proteome</keyword>
<sequence>MSSKPDVRRLLKKQQTERNKETKVTHPFAKYDETNRLICIVCNSPVKSHAVWQAHLGSTVHRDNIQKLKALKQQHQQQSLKRKASSPPPQQQQDTKRSRMEEIELDEQVSSSDEEEEEEEDQDMGLPNDFFDSAEPIEEDEDEEEENNGSIPTGFFDDPEVEARIQGHLAPEEQAQVNLEKDLEAFNDAMIDVTKESKQEQDQDDETFWLERHEDISREQALLDQRVEKLKLMRQQGQIPHTETQTNDDSGLKSSVRQLLKSKVVQHTESMFDDDDDESESEEEEDWRAQQL</sequence>
<evidence type="ECO:0000256" key="5">
    <source>
        <dbReference type="ARBA" id="ARBA00023054"/>
    </source>
</evidence>
<keyword evidence="5" id="KW-0175">Coiled coil</keyword>
<comment type="caution">
    <text evidence="8">The sequence shown here is derived from an EMBL/GenBank/DDBJ whole genome shotgun (WGS) entry which is preliminary data.</text>
</comment>
<dbReference type="Proteomes" id="UP001473302">
    <property type="component" value="Unassembled WGS sequence"/>
</dbReference>
<evidence type="ECO:0000256" key="3">
    <source>
        <dbReference type="ARBA" id="ARBA00022771"/>
    </source>
</evidence>
<dbReference type="InterPro" id="IPR040050">
    <property type="entry name" value="ZNF830-like"/>
</dbReference>